<name>A0A1H0TNY0_HALAD</name>
<dbReference type="EMBL" id="FNIZ01000022">
    <property type="protein sequence ID" value="SDP55266.1"/>
    <property type="molecule type" value="Genomic_DNA"/>
</dbReference>
<evidence type="ECO:0000313" key="1">
    <source>
        <dbReference type="EMBL" id="SDP55266.1"/>
    </source>
</evidence>
<dbReference type="OrthoDB" id="2969753at2"/>
<sequence>MKNVAQQLITQKLKQLTVKELLFYSQKYQIPITKDEAAAIVTALKKNKDNPFDPDGRKRMFSKLAKITSKDTARSVYKLLMKMSKEYGVEHWLK</sequence>
<dbReference type="Proteomes" id="UP000198860">
    <property type="component" value="Unassembled WGS sequence"/>
</dbReference>
<dbReference type="AlphaFoldDB" id="A0A1H0TNY0"/>
<dbReference type="Pfam" id="PF11116">
    <property type="entry name" value="DUF2624"/>
    <property type="match status" value="1"/>
</dbReference>
<dbReference type="STRING" id="240303.SAMN05421677_1227"/>
<organism evidence="1 2">
    <name type="scientific">Halobacillus aidingensis</name>
    <dbReference type="NCBI Taxonomy" id="240303"/>
    <lineage>
        <taxon>Bacteria</taxon>
        <taxon>Bacillati</taxon>
        <taxon>Bacillota</taxon>
        <taxon>Bacilli</taxon>
        <taxon>Bacillales</taxon>
        <taxon>Bacillaceae</taxon>
        <taxon>Halobacillus</taxon>
    </lineage>
</organism>
<accession>A0A1H0TNY0</accession>
<evidence type="ECO:0008006" key="3">
    <source>
        <dbReference type="Google" id="ProtNLM"/>
    </source>
</evidence>
<gene>
    <name evidence="1" type="ORF">SAMN05421677_1227</name>
</gene>
<reference evidence="2" key="1">
    <citation type="submission" date="2016-10" db="EMBL/GenBank/DDBJ databases">
        <authorList>
            <person name="Varghese N."/>
            <person name="Submissions S."/>
        </authorList>
    </citation>
    <scope>NUCLEOTIDE SEQUENCE [LARGE SCALE GENOMIC DNA]</scope>
    <source>
        <strain evidence="2">CGMCC 1.3703</strain>
    </source>
</reference>
<evidence type="ECO:0000313" key="2">
    <source>
        <dbReference type="Proteomes" id="UP000198860"/>
    </source>
</evidence>
<dbReference type="InterPro" id="IPR020277">
    <property type="entry name" value="DUF2624"/>
</dbReference>
<proteinExistence type="predicted"/>
<dbReference type="RefSeq" id="WP_089654280.1">
    <property type="nucleotide sequence ID" value="NZ_FNIZ01000022.1"/>
</dbReference>
<protein>
    <recommendedName>
        <fullName evidence="3">DUF2624 domain-containing protein</fullName>
    </recommendedName>
</protein>
<keyword evidence="2" id="KW-1185">Reference proteome</keyword>